<evidence type="ECO:0000313" key="5">
    <source>
        <dbReference type="Proteomes" id="UP000031890"/>
    </source>
</evidence>
<feature type="region of interest" description="Disordered" evidence="1">
    <location>
        <begin position="47"/>
        <end position="113"/>
    </location>
</feature>
<sequence length="293" mass="29698">MAQHSDGKNNYALAPWLIIVAILAVLALVIGGFFLFRGNDPASSETVAEKSSTALTPEETSGNATTAVSPTAKAAPSSSVSSTSTEASEDASSSTVTAPSSENKPEGAADEVAPNTLFLLDTSENLTPYFDPVSQGVAEAARAAGAQGSQVGLWNYSSPISATATVGYRQNVAYGDADNVAYAAQMFGTGGVPQTRSAVIAALGNATDQVSESGKDTRVVLITTGTQQDIDDASFAEAVKNARGDGVSLSVVHIGDGDKDAELEKAADSFTAVANPADLTEDKNSFAAAAGAH</sequence>
<dbReference type="PROSITE" id="PS50234">
    <property type="entry name" value="VWFA"/>
    <property type="match status" value="1"/>
</dbReference>
<name>A0A0B6F174_9CORY</name>
<proteinExistence type="predicted"/>
<feature type="compositionally biased region" description="Polar residues" evidence="1">
    <location>
        <begin position="47"/>
        <end position="63"/>
    </location>
</feature>
<dbReference type="KEGG" id="csx:CSING_07140"/>
<gene>
    <name evidence="4" type="ORF">CSING_07140</name>
</gene>
<dbReference type="SUPFAM" id="SSF53300">
    <property type="entry name" value="vWA-like"/>
    <property type="match status" value="1"/>
</dbReference>
<organism evidence="4 5">
    <name type="scientific">Corynebacterium singulare</name>
    <dbReference type="NCBI Taxonomy" id="161899"/>
    <lineage>
        <taxon>Bacteria</taxon>
        <taxon>Bacillati</taxon>
        <taxon>Actinomycetota</taxon>
        <taxon>Actinomycetes</taxon>
        <taxon>Mycobacteriales</taxon>
        <taxon>Corynebacteriaceae</taxon>
        <taxon>Corynebacterium</taxon>
    </lineage>
</organism>
<dbReference type="AlphaFoldDB" id="A0A0B6F174"/>
<feature type="compositionally biased region" description="Low complexity" evidence="1">
    <location>
        <begin position="64"/>
        <end position="98"/>
    </location>
</feature>
<evidence type="ECO:0000256" key="2">
    <source>
        <dbReference type="SAM" id="Phobius"/>
    </source>
</evidence>
<dbReference type="Pfam" id="PF00092">
    <property type="entry name" value="VWA"/>
    <property type="match status" value="1"/>
</dbReference>
<reference evidence="4 5" key="1">
    <citation type="journal article" date="2015" name="Genome Announc.">
        <title>Complete Genome Sequence and Annotation of Corynebacterium singulare DSM 44357, Isolated from a Human Semen Specimen.</title>
        <authorList>
            <person name="Merten M."/>
            <person name="Brinkrolf K."/>
            <person name="Albersmeier A."/>
            <person name="Kutter Y."/>
            <person name="Ruckert C."/>
            <person name="Tauch A."/>
        </authorList>
    </citation>
    <scope>NUCLEOTIDE SEQUENCE [LARGE SCALE GENOMIC DNA]</scope>
    <source>
        <strain evidence="4">IBS B52218</strain>
    </source>
</reference>
<keyword evidence="2" id="KW-0812">Transmembrane</keyword>
<dbReference type="HOGENOM" id="CLU_962121_0_0_11"/>
<dbReference type="OrthoDB" id="4427980at2"/>
<dbReference type="STRING" id="161899.CSING_07140"/>
<protein>
    <submittedName>
        <fullName evidence="4">von Willebrand factor type A domain</fullName>
    </submittedName>
</protein>
<evidence type="ECO:0000313" key="4">
    <source>
        <dbReference type="EMBL" id="AJI78959.1"/>
    </source>
</evidence>
<dbReference type="Proteomes" id="UP000031890">
    <property type="component" value="Chromosome"/>
</dbReference>
<accession>A0A0B6F174</accession>
<dbReference type="EMBL" id="CP010827">
    <property type="protein sequence ID" value="AJI78959.1"/>
    <property type="molecule type" value="Genomic_DNA"/>
</dbReference>
<dbReference type="CDD" id="cd00198">
    <property type="entry name" value="vWFA"/>
    <property type="match status" value="1"/>
</dbReference>
<evidence type="ECO:0000259" key="3">
    <source>
        <dbReference type="PROSITE" id="PS50234"/>
    </source>
</evidence>
<keyword evidence="2" id="KW-0472">Membrane</keyword>
<dbReference type="InterPro" id="IPR002035">
    <property type="entry name" value="VWF_A"/>
</dbReference>
<keyword evidence="2" id="KW-1133">Transmembrane helix</keyword>
<evidence type="ECO:0000256" key="1">
    <source>
        <dbReference type="SAM" id="MobiDB-lite"/>
    </source>
</evidence>
<dbReference type="SMART" id="SM00327">
    <property type="entry name" value="VWA"/>
    <property type="match status" value="1"/>
</dbReference>
<dbReference type="InterPro" id="IPR036465">
    <property type="entry name" value="vWFA_dom_sf"/>
</dbReference>
<feature type="domain" description="VWFA" evidence="3">
    <location>
        <begin position="115"/>
        <end position="267"/>
    </location>
</feature>
<feature type="transmembrane region" description="Helical" evidence="2">
    <location>
        <begin position="12"/>
        <end position="36"/>
    </location>
</feature>
<dbReference type="Gene3D" id="3.40.50.410">
    <property type="entry name" value="von Willebrand factor, type A domain"/>
    <property type="match status" value="1"/>
</dbReference>